<dbReference type="InterPro" id="IPR015944">
    <property type="entry name" value="Gly-tRNA-synth_bsu"/>
</dbReference>
<dbReference type="Proteomes" id="UP000324996">
    <property type="component" value="Unassembled WGS sequence"/>
</dbReference>
<name>A0A5A7NB89_9PROT</name>
<evidence type="ECO:0000256" key="1">
    <source>
        <dbReference type="ARBA" id="ARBA00008226"/>
    </source>
</evidence>
<dbReference type="GO" id="GO:0006426">
    <property type="term" value="P:glycyl-tRNA aminoacylation"/>
    <property type="evidence" value="ECO:0007669"/>
    <property type="project" value="InterPro"/>
</dbReference>
<dbReference type="PANTHER" id="PTHR30075:SF2">
    <property type="entry name" value="GLYCINE--TRNA LIGASE, CHLOROPLASTIC_MITOCHONDRIAL 2"/>
    <property type="match status" value="1"/>
</dbReference>
<dbReference type="GO" id="GO:0005524">
    <property type="term" value="F:ATP binding"/>
    <property type="evidence" value="ECO:0007669"/>
    <property type="project" value="UniProtKB-KW"/>
</dbReference>
<keyword evidence="8" id="KW-0030">Aminoacyl-tRNA synthetase</keyword>
<evidence type="ECO:0000256" key="3">
    <source>
        <dbReference type="ARBA" id="ARBA00012829"/>
    </source>
</evidence>
<evidence type="ECO:0000256" key="4">
    <source>
        <dbReference type="ARBA" id="ARBA00022598"/>
    </source>
</evidence>
<keyword evidence="11" id="KW-1185">Reference proteome</keyword>
<dbReference type="EMBL" id="BKCN01000009">
    <property type="protein sequence ID" value="GER04309.1"/>
    <property type="molecule type" value="Genomic_DNA"/>
</dbReference>
<proteinExistence type="inferred from homology"/>
<dbReference type="PROSITE" id="PS50861">
    <property type="entry name" value="AA_TRNA_LIGASE_II_GLYAB"/>
    <property type="match status" value="1"/>
</dbReference>
<evidence type="ECO:0000256" key="8">
    <source>
        <dbReference type="ARBA" id="ARBA00023146"/>
    </source>
</evidence>
<evidence type="ECO:0000256" key="6">
    <source>
        <dbReference type="ARBA" id="ARBA00022840"/>
    </source>
</evidence>
<evidence type="ECO:0000256" key="5">
    <source>
        <dbReference type="ARBA" id="ARBA00022741"/>
    </source>
</evidence>
<reference evidence="10 11" key="1">
    <citation type="submission" date="2019-09" db="EMBL/GenBank/DDBJ databases">
        <title>NBRP : Genome information of microbial organism related human and environment.</title>
        <authorList>
            <person name="Hattori M."/>
            <person name="Oshima K."/>
            <person name="Inaba H."/>
            <person name="Suda W."/>
            <person name="Sakamoto M."/>
            <person name="Iino T."/>
            <person name="Kitahara M."/>
            <person name="Oshida Y."/>
            <person name="Iida T."/>
            <person name="Kudo T."/>
            <person name="Itoh T."/>
            <person name="Ohkuma M."/>
        </authorList>
    </citation>
    <scope>NUCLEOTIDE SEQUENCE [LARGE SCALE GENOMIC DNA]</scope>
    <source>
        <strain evidence="10 11">Q-1</strain>
    </source>
</reference>
<accession>A0A5A7NB89</accession>
<dbReference type="NCBIfam" id="TIGR00211">
    <property type="entry name" value="glyS"/>
    <property type="match status" value="1"/>
</dbReference>
<keyword evidence="4" id="KW-0436">Ligase</keyword>
<comment type="caution">
    <text evidence="10">The sequence shown here is derived from an EMBL/GenBank/DDBJ whole genome shotgun (WGS) entry which is preliminary data.</text>
</comment>
<comment type="similarity">
    <text evidence="1">Belongs to the class-II aminoacyl-tRNA synthetase family.</text>
</comment>
<sequence>MSEFLLEVFSEEIPARMQAKAIADLERLMAESLKAADLAFSGMRRFVTPRRLVLVVDGLPAHQPDRTEERRGPRIDAPERAIAGFKASLPDGAVISERAEKKGTFLFAAIHQRGEKSVDVLAPLTEAIIRQFPWPKSMRSGTSESRWVRPLLSVLALFDGQIVPIEIDGIKAGRISKGHRFLSDGAFSVTDFADYRARLLDAHVVLDAAERRRIILDRARALAADHHLELIEDSDLLDENAGLTEWPVPYLGRFDPGFLDVPAEVLITSMKVHQKFFSLSDPKSGALAPCFICVANTKAVDGGATIIAGNERVLSARLSDARFFWQQDLKIPLEDRVAALDAIIFHEKLGTLAERVARIEDLAATLAAFVEKDGQGVDEAFLRRAARLCKADLTTGMVGEFPELQGLVGCRIAKAQNEPDALCRALQDHYAPKGPDDRCPDEGLSVCLALAEKLDTLIGFFAIDEKPPDQRIPLPCAGRLWGSFA</sequence>
<dbReference type="Pfam" id="PF02092">
    <property type="entry name" value="tRNA_synt_2f"/>
    <property type="match status" value="1"/>
</dbReference>
<evidence type="ECO:0000313" key="11">
    <source>
        <dbReference type="Proteomes" id="UP000324996"/>
    </source>
</evidence>
<organism evidence="10 11">
    <name type="scientific">Iodidimonas nitroreducens</name>
    <dbReference type="NCBI Taxonomy" id="1236968"/>
    <lineage>
        <taxon>Bacteria</taxon>
        <taxon>Pseudomonadati</taxon>
        <taxon>Pseudomonadota</taxon>
        <taxon>Alphaproteobacteria</taxon>
        <taxon>Iodidimonadales</taxon>
        <taxon>Iodidimonadaceae</taxon>
        <taxon>Iodidimonas</taxon>
    </lineage>
</organism>
<dbReference type="GO" id="GO:0005829">
    <property type="term" value="C:cytosol"/>
    <property type="evidence" value="ECO:0007669"/>
    <property type="project" value="TreeGrafter"/>
</dbReference>
<dbReference type="SUPFAM" id="SSF109604">
    <property type="entry name" value="HD-domain/PDEase-like"/>
    <property type="match status" value="1"/>
</dbReference>
<keyword evidence="6" id="KW-0067">ATP-binding</keyword>
<evidence type="ECO:0000256" key="9">
    <source>
        <dbReference type="ARBA" id="ARBA00047937"/>
    </source>
</evidence>
<dbReference type="AlphaFoldDB" id="A0A5A7NB89"/>
<dbReference type="InterPro" id="IPR006194">
    <property type="entry name" value="Gly-tRNA-synth_heterodimer"/>
</dbReference>
<dbReference type="EC" id="6.1.1.14" evidence="3"/>
<dbReference type="PRINTS" id="PR01045">
    <property type="entry name" value="TRNASYNTHGB"/>
</dbReference>
<evidence type="ECO:0000256" key="7">
    <source>
        <dbReference type="ARBA" id="ARBA00022917"/>
    </source>
</evidence>
<evidence type="ECO:0000256" key="2">
    <source>
        <dbReference type="ARBA" id="ARBA00011209"/>
    </source>
</evidence>
<dbReference type="GO" id="GO:0004820">
    <property type="term" value="F:glycine-tRNA ligase activity"/>
    <property type="evidence" value="ECO:0007669"/>
    <property type="project" value="UniProtKB-EC"/>
</dbReference>
<gene>
    <name evidence="10" type="ORF">JCM17846_19910</name>
</gene>
<evidence type="ECO:0000313" key="10">
    <source>
        <dbReference type="EMBL" id="GER04309.1"/>
    </source>
</evidence>
<dbReference type="PANTHER" id="PTHR30075">
    <property type="entry name" value="GLYCYL-TRNA SYNTHETASE"/>
    <property type="match status" value="1"/>
</dbReference>
<comment type="catalytic activity">
    <reaction evidence="9">
        <text>tRNA(Gly) + glycine + ATP = glycyl-tRNA(Gly) + AMP + diphosphate</text>
        <dbReference type="Rhea" id="RHEA:16013"/>
        <dbReference type="Rhea" id="RHEA-COMP:9664"/>
        <dbReference type="Rhea" id="RHEA-COMP:9683"/>
        <dbReference type="ChEBI" id="CHEBI:30616"/>
        <dbReference type="ChEBI" id="CHEBI:33019"/>
        <dbReference type="ChEBI" id="CHEBI:57305"/>
        <dbReference type="ChEBI" id="CHEBI:78442"/>
        <dbReference type="ChEBI" id="CHEBI:78522"/>
        <dbReference type="ChEBI" id="CHEBI:456215"/>
        <dbReference type="EC" id="6.1.1.14"/>
    </reaction>
</comment>
<keyword evidence="5" id="KW-0547">Nucleotide-binding</keyword>
<comment type="subunit">
    <text evidence="2">Tetramer of two alpha and two beta subunits.</text>
</comment>
<protein>
    <recommendedName>
        <fullName evidence="3">glycine--tRNA ligase</fullName>
        <ecNumber evidence="3">6.1.1.14</ecNumber>
    </recommendedName>
</protein>
<keyword evidence="7" id="KW-0648">Protein biosynthesis</keyword>